<organism evidence="2 3">
    <name type="scientific">Smittium mucronatum</name>
    <dbReference type="NCBI Taxonomy" id="133383"/>
    <lineage>
        <taxon>Eukaryota</taxon>
        <taxon>Fungi</taxon>
        <taxon>Fungi incertae sedis</taxon>
        <taxon>Zoopagomycota</taxon>
        <taxon>Kickxellomycotina</taxon>
        <taxon>Harpellomycetes</taxon>
        <taxon>Harpellales</taxon>
        <taxon>Legeriomycetaceae</taxon>
        <taxon>Smittium</taxon>
    </lineage>
</organism>
<dbReference type="AlphaFoldDB" id="A0A1R0H7Q7"/>
<reference evidence="2 3" key="1">
    <citation type="journal article" date="2016" name="Mol. Biol. Evol.">
        <title>Genome-Wide Survey of Gut Fungi (Harpellales) Reveals the First Horizontally Transferred Ubiquitin Gene from a Mosquito Host.</title>
        <authorList>
            <person name="Wang Y."/>
            <person name="White M.M."/>
            <person name="Kvist S."/>
            <person name="Moncalvo J.M."/>
        </authorList>
    </citation>
    <scope>NUCLEOTIDE SEQUENCE [LARGE SCALE GENOMIC DNA]</scope>
    <source>
        <strain evidence="2 3">ALG-7-W6</strain>
    </source>
</reference>
<proteinExistence type="predicted"/>
<dbReference type="EMBL" id="LSSL01000214">
    <property type="protein sequence ID" value="OLY85153.1"/>
    <property type="molecule type" value="Genomic_DNA"/>
</dbReference>
<evidence type="ECO:0000256" key="1">
    <source>
        <dbReference type="SAM" id="MobiDB-lite"/>
    </source>
</evidence>
<accession>A0A1R0H7Q7</accession>
<comment type="caution">
    <text evidence="2">The sequence shown here is derived from an EMBL/GenBank/DDBJ whole genome shotgun (WGS) entry which is preliminary data.</text>
</comment>
<name>A0A1R0H7Q7_9FUNG</name>
<gene>
    <name evidence="2" type="ORF">AYI68_g667</name>
</gene>
<sequence>MELDLDDCSTVSADSGYRSNSTPNIDSSISNTEAFYHQKSFITKQDDILTLNQFNSSDKITSYTGDPFNHKSALPNKHLHLTSSHPKTTIISPSIIKTDISSNLNLKGYWKSLWKDSFLILLENLETGLVKTCNPNSLKKASSFLSNPQNKFKSSPVSLKNAQDNFRKRGIEPYSYDNEKMDVDSSFSSNVFVNSEVSSFKRLKISRNLSGPRLKEFGYSHESFETSYDQANIKLLELERVHSHSFIYNHQQLENIERRLEKFTLENNSQHKNTLPSSIDYRLRLIASDMQNKHTKYHFSPNTLKANHQSTLNDLTFFCEKLSPIISELETCLIRDNITSGFDIDLFEYTSQCMSTLINSNHNSELKSSMIHLQKSISLCGHHYLKTIIFIHNHQQQIEHHEQLQSSPANRQQLELFVLFLKVMINLLNSMFETFSDFDAESSNSIPTKLHTSSVNYNRLTRLANYSNSLLI</sequence>
<evidence type="ECO:0000313" key="3">
    <source>
        <dbReference type="Proteomes" id="UP000187455"/>
    </source>
</evidence>
<evidence type="ECO:0000313" key="2">
    <source>
        <dbReference type="EMBL" id="OLY85153.1"/>
    </source>
</evidence>
<protein>
    <submittedName>
        <fullName evidence="2">Uncharacterized protein</fullName>
    </submittedName>
</protein>
<feature type="compositionally biased region" description="Polar residues" evidence="1">
    <location>
        <begin position="9"/>
        <end position="24"/>
    </location>
</feature>
<keyword evidence="3" id="KW-1185">Reference proteome</keyword>
<dbReference type="OrthoDB" id="10303738at2759"/>
<feature type="region of interest" description="Disordered" evidence="1">
    <location>
        <begin position="1"/>
        <end position="24"/>
    </location>
</feature>
<dbReference type="Proteomes" id="UP000187455">
    <property type="component" value="Unassembled WGS sequence"/>
</dbReference>